<reference evidence="1 2" key="1">
    <citation type="submission" date="2018-12" db="EMBL/GenBank/DDBJ databases">
        <authorList>
            <person name="Yang E."/>
        </authorList>
    </citation>
    <scope>NUCLEOTIDE SEQUENCE [LARGE SCALE GENOMIC DNA]</scope>
    <source>
        <strain evidence="1 2">SOD</strain>
    </source>
</reference>
<dbReference type="AlphaFoldDB" id="A0A430HGF2"/>
<comment type="caution">
    <text evidence="1">The sequence shown here is derived from an EMBL/GenBank/DDBJ whole genome shotgun (WGS) entry which is preliminary data.</text>
</comment>
<name>A0A430HGF2_9BURK</name>
<dbReference type="EMBL" id="RXLQ01000014">
    <property type="protein sequence ID" value="RSZ56599.1"/>
    <property type="molecule type" value="Genomic_DNA"/>
</dbReference>
<evidence type="ECO:0000313" key="2">
    <source>
        <dbReference type="Proteomes" id="UP000278085"/>
    </source>
</evidence>
<gene>
    <name evidence="1" type="ORF">EJB06_23485</name>
</gene>
<proteinExistence type="predicted"/>
<sequence length="238" mass="25961">MPTVMNFSQRILLCFLGAILALGVAGCGSEPKERAAFISFLQTRIVDKPGVHVPTLTAEEEKSFGDYSKHVAVIGDYNKTMDAKLQQPLRDMAGKRMPRTMADLPAWRSDMIDMRKTSVALRKLIDTELAAAGARRVALKQPDDLKAVYDKAYARTVTDPATSIVDMLTAMEGMIDSAEKLTAFLGAHQGQIRFNGAVAEVDDQKVLDEMNALMKDLNASNDKVAAAQRKLNATVTGK</sequence>
<dbReference type="Pfam" id="PF11254">
    <property type="entry name" value="DUF3053"/>
    <property type="match status" value="1"/>
</dbReference>
<dbReference type="Proteomes" id="UP000278085">
    <property type="component" value="Unassembled WGS sequence"/>
</dbReference>
<organism evidence="1 2">
    <name type="scientific">Massilia atriviolacea</name>
    <dbReference type="NCBI Taxonomy" id="2495579"/>
    <lineage>
        <taxon>Bacteria</taxon>
        <taxon>Pseudomonadati</taxon>
        <taxon>Pseudomonadota</taxon>
        <taxon>Betaproteobacteria</taxon>
        <taxon>Burkholderiales</taxon>
        <taxon>Oxalobacteraceae</taxon>
        <taxon>Telluria group</taxon>
        <taxon>Massilia</taxon>
    </lineage>
</organism>
<dbReference type="RefSeq" id="WP_126076452.1">
    <property type="nucleotide sequence ID" value="NZ_CP051166.1"/>
</dbReference>
<dbReference type="InterPro" id="IPR021413">
    <property type="entry name" value="DUF3053"/>
</dbReference>
<keyword evidence="2" id="KW-1185">Reference proteome</keyword>
<dbReference type="OrthoDB" id="8821151at2"/>
<accession>A0A430HGF2</accession>
<protein>
    <submittedName>
        <fullName evidence="1">DUF3053 domain-containing protein</fullName>
    </submittedName>
</protein>
<evidence type="ECO:0000313" key="1">
    <source>
        <dbReference type="EMBL" id="RSZ56599.1"/>
    </source>
</evidence>